<name>A0ABV0C654_9GAMM</name>
<gene>
    <name evidence="1" type="ORF">ABE587_08415</name>
</gene>
<dbReference type="RefSeq" id="WP_233653715.1">
    <property type="nucleotide sequence ID" value="NZ_JBDJOF010000012.1"/>
</dbReference>
<accession>A0ABV0C654</accession>
<evidence type="ECO:0000313" key="1">
    <source>
        <dbReference type="EMBL" id="MEN5389840.1"/>
    </source>
</evidence>
<protein>
    <submittedName>
        <fullName evidence="1">Uncharacterized protein</fullName>
    </submittedName>
</protein>
<dbReference type="EMBL" id="JBDJOF010000012">
    <property type="protein sequence ID" value="MEN5389840.1"/>
    <property type="molecule type" value="Genomic_DNA"/>
</dbReference>
<dbReference type="Proteomes" id="UP001400166">
    <property type="component" value="Unassembled WGS sequence"/>
</dbReference>
<sequence>MSTSTLSTPTPTPDKGSAAMPRIAVVIPCCRVRAHVMQVIAGIGAEVGWIIAVAAAR</sequence>
<evidence type="ECO:0000313" key="2">
    <source>
        <dbReference type="Proteomes" id="UP001400166"/>
    </source>
</evidence>
<keyword evidence="2" id="KW-1185">Reference proteome</keyword>
<comment type="caution">
    <text evidence="1">The sequence shown here is derived from an EMBL/GenBank/DDBJ whole genome shotgun (WGS) entry which is preliminary data.</text>
</comment>
<proteinExistence type="predicted"/>
<organism evidence="1 2">
    <name type="scientific">Stenotrophomonas hibiscicola</name>
    <dbReference type="NCBI Taxonomy" id="86189"/>
    <lineage>
        <taxon>Bacteria</taxon>
        <taxon>Pseudomonadati</taxon>
        <taxon>Pseudomonadota</taxon>
        <taxon>Gammaproteobacteria</taxon>
        <taxon>Lysobacterales</taxon>
        <taxon>Lysobacteraceae</taxon>
        <taxon>Stenotrophomonas</taxon>
        <taxon>Stenotrophomonas maltophilia group</taxon>
    </lineage>
</organism>
<reference evidence="1 2" key="1">
    <citation type="submission" date="2024-04" db="EMBL/GenBank/DDBJ databases">
        <title>WGS of bacteria from Torrens River.</title>
        <authorList>
            <person name="Wyrsch E.R."/>
            <person name="Drigo B."/>
        </authorList>
    </citation>
    <scope>NUCLEOTIDE SEQUENCE [LARGE SCALE GENOMIC DNA]</scope>
    <source>
        <strain evidence="1 2">TWI153</strain>
    </source>
</reference>